<evidence type="ECO:0000256" key="1">
    <source>
        <dbReference type="SAM" id="SignalP"/>
    </source>
</evidence>
<comment type="caution">
    <text evidence="2">The sequence shown here is derived from an EMBL/GenBank/DDBJ whole genome shotgun (WGS) entry which is preliminary data.</text>
</comment>
<keyword evidence="3" id="KW-1185">Reference proteome</keyword>
<name>A0ABR7MUZ0_9FIRM</name>
<evidence type="ECO:0000313" key="3">
    <source>
        <dbReference type="Proteomes" id="UP000637513"/>
    </source>
</evidence>
<organism evidence="2 3">
    <name type="scientific">Jutongia hominis</name>
    <dbReference type="NCBI Taxonomy" id="2763664"/>
    <lineage>
        <taxon>Bacteria</taxon>
        <taxon>Bacillati</taxon>
        <taxon>Bacillota</taxon>
        <taxon>Clostridia</taxon>
        <taxon>Lachnospirales</taxon>
        <taxon>Lachnospiraceae</taxon>
        <taxon>Jutongia</taxon>
    </lineage>
</organism>
<evidence type="ECO:0000313" key="2">
    <source>
        <dbReference type="EMBL" id="MBC8557484.1"/>
    </source>
</evidence>
<gene>
    <name evidence="2" type="ORF">H8700_07165</name>
</gene>
<dbReference type="RefSeq" id="WP_249304699.1">
    <property type="nucleotide sequence ID" value="NZ_JACRSW010000027.1"/>
</dbReference>
<proteinExistence type="predicted"/>
<protein>
    <submittedName>
        <fullName evidence="2">Uncharacterized protein</fullName>
    </submittedName>
</protein>
<reference evidence="2 3" key="1">
    <citation type="submission" date="2020-08" db="EMBL/GenBank/DDBJ databases">
        <title>Genome public.</title>
        <authorList>
            <person name="Liu C."/>
            <person name="Sun Q."/>
        </authorList>
    </citation>
    <scope>NUCLEOTIDE SEQUENCE [LARGE SCALE GENOMIC DNA]</scope>
    <source>
        <strain evidence="2 3">BX3</strain>
    </source>
</reference>
<keyword evidence="1" id="KW-0732">Signal</keyword>
<feature type="signal peptide" evidence="1">
    <location>
        <begin position="1"/>
        <end position="22"/>
    </location>
</feature>
<sequence length="180" mass="21545">MQKRKKYIVWMLFMAIVCSATIGNVQRTSAASTKVTKAVNYARKVYYGTNKKLKKYTKNSMKGSYKEYWNKKKLVKAITYSTKSSSYAMRGYTIEYYYDNHERLIFAYAYRKVKGKLQELRAYYAPDRKMYRYIDAKGRIWNYSQGRNWRYSEKDMRDILFSKGEYYSALAHEGIDNPNY</sequence>
<accession>A0ABR7MUZ0</accession>
<feature type="chain" id="PRO_5047288030" evidence="1">
    <location>
        <begin position="23"/>
        <end position="180"/>
    </location>
</feature>
<dbReference type="Proteomes" id="UP000637513">
    <property type="component" value="Unassembled WGS sequence"/>
</dbReference>
<dbReference type="EMBL" id="JACRSW010000027">
    <property type="protein sequence ID" value="MBC8557484.1"/>
    <property type="molecule type" value="Genomic_DNA"/>
</dbReference>